<dbReference type="InterPro" id="IPR011527">
    <property type="entry name" value="ABC1_TM_dom"/>
</dbReference>
<dbReference type="Pfam" id="PF00664">
    <property type="entry name" value="ABC_membrane"/>
    <property type="match status" value="1"/>
</dbReference>
<keyword evidence="2 6" id="KW-0812">Transmembrane</keyword>
<evidence type="ECO:0000256" key="5">
    <source>
        <dbReference type="SAM" id="MobiDB-lite"/>
    </source>
</evidence>
<dbReference type="SUPFAM" id="SSF90123">
    <property type="entry name" value="ABC transporter transmembrane region"/>
    <property type="match status" value="1"/>
</dbReference>
<dbReference type="PROSITE" id="PS50929">
    <property type="entry name" value="ABC_TM1F"/>
    <property type="match status" value="1"/>
</dbReference>
<name>A0A0D2YK28_FUSOF</name>
<evidence type="ECO:0000256" key="4">
    <source>
        <dbReference type="ARBA" id="ARBA00023136"/>
    </source>
</evidence>
<dbReference type="EnsemblFungi" id="FOXG_16894T0">
    <property type="protein sequence ID" value="FOXG_16894P0"/>
    <property type="gene ID" value="FOXG_16894"/>
</dbReference>
<dbReference type="GO" id="GO:0140359">
    <property type="term" value="F:ABC-type transporter activity"/>
    <property type="evidence" value="ECO:0007669"/>
    <property type="project" value="InterPro"/>
</dbReference>
<dbReference type="Gene3D" id="1.20.1560.10">
    <property type="entry name" value="ABC transporter type 1, transmembrane domain"/>
    <property type="match status" value="1"/>
</dbReference>
<reference evidence="8" key="2">
    <citation type="submission" date="2025-08" db="UniProtKB">
        <authorList>
            <consortium name="EnsemblFungi"/>
        </authorList>
    </citation>
    <scope>IDENTIFICATION</scope>
    <source>
        <strain evidence="8">4287 / CBS 123668 / FGSC 9935 / NRRL 34936</strain>
    </source>
</reference>
<keyword evidence="4 6" id="KW-0472">Membrane</keyword>
<accession>A0A0D2YK28</accession>
<feature type="transmembrane region" description="Helical" evidence="6">
    <location>
        <begin position="97"/>
        <end position="117"/>
    </location>
</feature>
<dbReference type="InterPro" id="IPR039421">
    <property type="entry name" value="Type_1_exporter"/>
</dbReference>
<reference evidence="9" key="1">
    <citation type="journal article" date="2012" name="Mol. Plant Microbe Interact.">
        <title>A highly conserved effector in Fusarium oxysporum is required for full virulence on Arabidopsis.</title>
        <authorList>
            <person name="Thatcher L.F."/>
            <person name="Gardiner D.M."/>
            <person name="Kazan K."/>
            <person name="Manners J."/>
        </authorList>
    </citation>
    <scope>NUCLEOTIDE SEQUENCE [LARGE SCALE GENOMIC DNA]</scope>
    <source>
        <strain evidence="9">Fo5176</strain>
    </source>
</reference>
<dbReference type="AlphaFoldDB" id="A0A0D2YK28"/>
<organism evidence="8 9">
    <name type="scientific">Fusarium oxysporum (strain Fo5176)</name>
    <name type="common">Fusarium vascular wilt</name>
    <dbReference type="NCBI Taxonomy" id="660025"/>
    <lineage>
        <taxon>Eukaryota</taxon>
        <taxon>Fungi</taxon>
        <taxon>Dikarya</taxon>
        <taxon>Ascomycota</taxon>
        <taxon>Pezizomycotina</taxon>
        <taxon>Sordariomycetes</taxon>
        <taxon>Hypocreomycetidae</taxon>
        <taxon>Hypocreales</taxon>
        <taxon>Nectriaceae</taxon>
        <taxon>Fusarium</taxon>
        <taxon>Fusarium oxysporum species complex</taxon>
    </lineage>
</organism>
<feature type="domain" description="ABC transmembrane type-1" evidence="7">
    <location>
        <begin position="193"/>
        <end position="298"/>
    </location>
</feature>
<dbReference type="GO" id="GO:0005524">
    <property type="term" value="F:ATP binding"/>
    <property type="evidence" value="ECO:0007669"/>
    <property type="project" value="InterPro"/>
</dbReference>
<dbReference type="Gene3D" id="3.40.50.300">
    <property type="entry name" value="P-loop containing nucleotide triphosphate hydrolases"/>
    <property type="match status" value="2"/>
</dbReference>
<evidence type="ECO:0000313" key="9">
    <source>
        <dbReference type="Proteomes" id="UP000002489"/>
    </source>
</evidence>
<sequence>MAKAELGLKIGFYAYPIVLFVTLLGVQSAQFYISRHGSTTRKVALDNDLKQHIDKIRRFYARCIWVLQASFVGVLLYYVAGLLPDPEGPWNPNSAHLSAWCVGALAEIVIAAALSAVEPKLRVSPGFVDTLNILGAARVLVLAFMIGALGLREYKTKALEPKSLPEERRGLLENGNGAADGPKGSPVYQAIVLICIILLICQRTVNVLGPLQLGTLVDSLGEGKLPYKEIILYVVYRALQGNQGVLGAARSLLWLPVSQSLFRRLSSAAFEHVLGLSLEFHLNKKVGEVTSALSRGASINTFLENATEADVYEACKAANIHERILNFPDGYETKVGERGLKLSGGERQRSVRSKMLSSASPKVAQPSQSHQIIVLHKGKIVERGTHNELLAQGGRYHAMWEKQTTIEKKEKEKKELEGEASETGSQ</sequence>
<dbReference type="PANTHER" id="PTHR24221:SF651">
    <property type="entry name" value="HEAVY METAL TOLERANCE PROTEIN"/>
    <property type="match status" value="1"/>
</dbReference>
<feature type="region of interest" description="Disordered" evidence="5">
    <location>
        <begin position="407"/>
        <end position="426"/>
    </location>
</feature>
<dbReference type="GO" id="GO:0005774">
    <property type="term" value="C:vacuolar membrane"/>
    <property type="evidence" value="ECO:0007669"/>
    <property type="project" value="TreeGrafter"/>
</dbReference>
<dbReference type="Proteomes" id="UP000002489">
    <property type="component" value="Unassembled WGS sequence"/>
</dbReference>
<feature type="compositionally biased region" description="Basic and acidic residues" evidence="5">
    <location>
        <begin position="407"/>
        <end position="417"/>
    </location>
</feature>
<evidence type="ECO:0000259" key="7">
    <source>
        <dbReference type="PROSITE" id="PS50929"/>
    </source>
</evidence>
<comment type="subcellular location">
    <subcellularLocation>
        <location evidence="1">Membrane</location>
        <topology evidence="1">Multi-pass membrane protein</topology>
    </subcellularLocation>
</comment>
<dbReference type="PANTHER" id="PTHR24221">
    <property type="entry name" value="ATP-BINDING CASSETTE SUB-FAMILY B"/>
    <property type="match status" value="1"/>
</dbReference>
<feature type="transmembrane region" description="Helical" evidence="6">
    <location>
        <begin position="12"/>
        <end position="33"/>
    </location>
</feature>
<keyword evidence="3 6" id="KW-1133">Transmembrane helix</keyword>
<feature type="transmembrane region" description="Helical" evidence="6">
    <location>
        <begin position="129"/>
        <end position="151"/>
    </location>
</feature>
<evidence type="ECO:0000256" key="2">
    <source>
        <dbReference type="ARBA" id="ARBA00022692"/>
    </source>
</evidence>
<evidence type="ECO:0000256" key="3">
    <source>
        <dbReference type="ARBA" id="ARBA00022989"/>
    </source>
</evidence>
<evidence type="ECO:0000256" key="6">
    <source>
        <dbReference type="SAM" id="Phobius"/>
    </source>
</evidence>
<protein>
    <recommendedName>
        <fullName evidence="7">ABC transmembrane type-1 domain-containing protein</fullName>
    </recommendedName>
</protein>
<dbReference type="InterPro" id="IPR036640">
    <property type="entry name" value="ABC1_TM_sf"/>
</dbReference>
<dbReference type="SUPFAM" id="SSF52540">
    <property type="entry name" value="P-loop containing nucleoside triphosphate hydrolases"/>
    <property type="match status" value="1"/>
</dbReference>
<evidence type="ECO:0000256" key="1">
    <source>
        <dbReference type="ARBA" id="ARBA00004141"/>
    </source>
</evidence>
<evidence type="ECO:0000313" key="8">
    <source>
        <dbReference type="EnsemblFungi" id="FOXG_16894P0"/>
    </source>
</evidence>
<dbReference type="InterPro" id="IPR027417">
    <property type="entry name" value="P-loop_NTPase"/>
</dbReference>
<feature type="transmembrane region" description="Helical" evidence="6">
    <location>
        <begin position="59"/>
        <end position="77"/>
    </location>
</feature>
<proteinExistence type="predicted"/>